<organism evidence="3 4">
    <name type="scientific">Ligilactobacillus salivarius</name>
    <dbReference type="NCBI Taxonomy" id="1624"/>
    <lineage>
        <taxon>Bacteria</taxon>
        <taxon>Bacillati</taxon>
        <taxon>Bacillota</taxon>
        <taxon>Bacilli</taxon>
        <taxon>Lactobacillales</taxon>
        <taxon>Lactobacillaceae</taxon>
        <taxon>Ligilactobacillus</taxon>
    </lineage>
</organism>
<feature type="transmembrane region" description="Helical" evidence="1">
    <location>
        <begin position="114"/>
        <end position="134"/>
    </location>
</feature>
<dbReference type="PANTHER" id="PTHR34980">
    <property type="entry name" value="INNER MEMBRANE PROTEIN-RELATED-RELATED"/>
    <property type="match status" value="1"/>
</dbReference>
<gene>
    <name evidence="3" type="ORF">B6U37_05095</name>
</gene>
<protein>
    <recommendedName>
        <fullName evidence="2">Zinc-ribbon domain-containing protein</fullName>
    </recommendedName>
</protein>
<dbReference type="GO" id="GO:0005886">
    <property type="term" value="C:plasma membrane"/>
    <property type="evidence" value="ECO:0007669"/>
    <property type="project" value="TreeGrafter"/>
</dbReference>
<dbReference type="AlphaFoldDB" id="A0A1V9TTT1"/>
<keyword evidence="1" id="KW-1133">Transmembrane helix</keyword>
<evidence type="ECO:0000313" key="4">
    <source>
        <dbReference type="Proteomes" id="UP000192353"/>
    </source>
</evidence>
<sequence length="178" mass="20360">MFCTKCGLKNPVDAIFCYKCGNKLFVGENTDFIESGDNFLIDFWTNIINFDGKMNKYSFWAAVLTMSIVNIIIVALLYDTNGMLLWYLYDLFFIIATLSASVRRLHDMNRSGAYILLNLIPFVGQVVLLVMLLQENEMNKNKKIDDPINSMDNNSFYLLIGIFVVICIIACILSKLNF</sequence>
<evidence type="ECO:0000256" key="1">
    <source>
        <dbReference type="SAM" id="Phobius"/>
    </source>
</evidence>
<feature type="domain" description="Zinc-ribbon" evidence="2">
    <location>
        <begin position="2"/>
        <end position="24"/>
    </location>
</feature>
<evidence type="ECO:0000313" key="3">
    <source>
        <dbReference type="EMBL" id="OQR25289.1"/>
    </source>
</evidence>
<keyword evidence="1" id="KW-0472">Membrane</keyword>
<comment type="caution">
    <text evidence="3">The sequence shown here is derived from an EMBL/GenBank/DDBJ whole genome shotgun (WGS) entry which is preliminary data.</text>
</comment>
<dbReference type="EMBL" id="NBEY01000043">
    <property type="protein sequence ID" value="OQR25289.1"/>
    <property type="molecule type" value="Genomic_DNA"/>
</dbReference>
<dbReference type="Proteomes" id="UP000192353">
    <property type="component" value="Unassembled WGS sequence"/>
</dbReference>
<feature type="transmembrane region" description="Helical" evidence="1">
    <location>
        <begin position="57"/>
        <end position="78"/>
    </location>
</feature>
<accession>A0A1V9TTT1</accession>
<dbReference type="RefSeq" id="WP_003701795.1">
    <property type="nucleotide sequence ID" value="NZ_JUQA01000092.1"/>
</dbReference>
<feature type="transmembrane region" description="Helical" evidence="1">
    <location>
        <begin position="84"/>
        <end position="102"/>
    </location>
</feature>
<evidence type="ECO:0000259" key="2">
    <source>
        <dbReference type="Pfam" id="PF13240"/>
    </source>
</evidence>
<feature type="transmembrane region" description="Helical" evidence="1">
    <location>
        <begin position="154"/>
        <end position="173"/>
    </location>
</feature>
<name>A0A1V9TTT1_9LACO</name>
<keyword evidence="1" id="KW-0812">Transmembrane</keyword>
<dbReference type="InterPro" id="IPR026870">
    <property type="entry name" value="Zinc_ribbon_dom"/>
</dbReference>
<proteinExistence type="predicted"/>
<dbReference type="InterPro" id="IPR008523">
    <property type="entry name" value="DUF805"/>
</dbReference>
<dbReference type="Pfam" id="PF05656">
    <property type="entry name" value="DUF805"/>
    <property type="match status" value="1"/>
</dbReference>
<reference evidence="3 4" key="1">
    <citation type="submission" date="2017-03" db="EMBL/GenBank/DDBJ databases">
        <title>Phylogenomics and comparative genomics of Lactobacillus salivarius, a mammalian gut commensal.</title>
        <authorList>
            <person name="Harris H.M."/>
        </authorList>
    </citation>
    <scope>NUCLEOTIDE SEQUENCE [LARGE SCALE GENOMIC DNA]</scope>
    <source>
        <strain evidence="3 4">AH4231</strain>
    </source>
</reference>
<dbReference type="Pfam" id="PF13240">
    <property type="entry name" value="Zn_Ribbon_1"/>
    <property type="match status" value="1"/>
</dbReference>